<name>A0A089LYK5_9BACL</name>
<gene>
    <name evidence="3" type="ORF">PSTEL_25480</name>
</gene>
<dbReference type="Proteomes" id="UP000029507">
    <property type="component" value="Chromosome"/>
</dbReference>
<dbReference type="MEROPS" id="M15.024"/>
<dbReference type="SUPFAM" id="SSF55166">
    <property type="entry name" value="Hedgehog/DD-peptidase"/>
    <property type="match status" value="1"/>
</dbReference>
<sequence>MRGKWWVPLLLLVVIAAGWAIGRYTAPSPSAGGSAATEQQELNGGTSTAAPGSEVSPAPSPSGAPGGNEVRQADTEPDSIGVIVNKQYGLEEGYKPEDLVYPNVPFIFKEKIEKRMLRKEAAAALEEMFAGAEKDGVYLAGVSGYRSEATQTVLFDNYVKRDGEEKARTYSAVPGHSEHQTGLAIDLSGRDGKCAAESCFAGTKEADWLAQHAPEYGFIIRYPEGKEAITGYMYEAWHVRYVGKELARTLTEKGLTLEEYYNAVPVSK</sequence>
<dbReference type="InterPro" id="IPR058193">
    <property type="entry name" value="VanY/YodJ_core_dom"/>
</dbReference>
<dbReference type="GO" id="GO:0008233">
    <property type="term" value="F:peptidase activity"/>
    <property type="evidence" value="ECO:0007669"/>
    <property type="project" value="InterPro"/>
</dbReference>
<evidence type="ECO:0000256" key="1">
    <source>
        <dbReference type="SAM" id="MobiDB-lite"/>
    </source>
</evidence>
<feature type="compositionally biased region" description="Low complexity" evidence="1">
    <location>
        <begin position="49"/>
        <end position="63"/>
    </location>
</feature>
<dbReference type="Gene3D" id="3.30.1380.10">
    <property type="match status" value="1"/>
</dbReference>
<evidence type="ECO:0000313" key="3">
    <source>
        <dbReference type="EMBL" id="AIQ65967.1"/>
    </source>
</evidence>
<dbReference type="GO" id="GO:0006508">
    <property type="term" value="P:proteolysis"/>
    <property type="evidence" value="ECO:0007669"/>
    <property type="project" value="InterPro"/>
</dbReference>
<keyword evidence="4" id="KW-1185">Reference proteome</keyword>
<accession>A0A089LYK5</accession>
<dbReference type="InterPro" id="IPR009045">
    <property type="entry name" value="Zn_M74/Hedgehog-like"/>
</dbReference>
<dbReference type="RefSeq" id="WP_038699437.1">
    <property type="nucleotide sequence ID" value="NZ_CP009286.1"/>
</dbReference>
<dbReference type="InterPro" id="IPR003709">
    <property type="entry name" value="VanY-like_core_dom"/>
</dbReference>
<proteinExistence type="predicted"/>
<dbReference type="EMBL" id="CP009286">
    <property type="protein sequence ID" value="AIQ65967.1"/>
    <property type="molecule type" value="Genomic_DNA"/>
</dbReference>
<dbReference type="OrthoDB" id="9792074at2"/>
<organism evidence="3 4">
    <name type="scientific">Paenibacillus stellifer</name>
    <dbReference type="NCBI Taxonomy" id="169760"/>
    <lineage>
        <taxon>Bacteria</taxon>
        <taxon>Bacillati</taxon>
        <taxon>Bacillota</taxon>
        <taxon>Bacilli</taxon>
        <taxon>Bacillales</taxon>
        <taxon>Paenibacillaceae</taxon>
        <taxon>Paenibacillus</taxon>
    </lineage>
</organism>
<dbReference type="CDD" id="cd14852">
    <property type="entry name" value="LD-carboxypeptidase"/>
    <property type="match status" value="1"/>
</dbReference>
<dbReference type="HOGENOM" id="CLU_054193_1_0_9"/>
<dbReference type="STRING" id="169760.PSTEL_25480"/>
<protein>
    <submittedName>
        <fullName evidence="3">Peptidase M15</fullName>
    </submittedName>
</protein>
<feature type="region of interest" description="Disordered" evidence="1">
    <location>
        <begin position="28"/>
        <end position="78"/>
    </location>
</feature>
<dbReference type="Pfam" id="PF02557">
    <property type="entry name" value="VanY"/>
    <property type="match status" value="1"/>
</dbReference>
<feature type="compositionally biased region" description="Polar residues" evidence="1">
    <location>
        <begin position="37"/>
        <end position="48"/>
    </location>
</feature>
<dbReference type="AlphaFoldDB" id="A0A089LYK5"/>
<dbReference type="PANTHER" id="PTHR34385:SF1">
    <property type="entry name" value="PEPTIDOGLYCAN L-ALANYL-D-GLUTAMATE ENDOPEPTIDASE CWLK"/>
    <property type="match status" value="1"/>
</dbReference>
<evidence type="ECO:0000313" key="4">
    <source>
        <dbReference type="Proteomes" id="UP000029507"/>
    </source>
</evidence>
<evidence type="ECO:0000259" key="2">
    <source>
        <dbReference type="Pfam" id="PF02557"/>
    </source>
</evidence>
<feature type="domain" description="D-alanyl-D-alanine carboxypeptidase-like core" evidence="2">
    <location>
        <begin position="115"/>
        <end position="244"/>
    </location>
</feature>
<reference evidence="3 4" key="1">
    <citation type="submission" date="2014-08" db="EMBL/GenBank/DDBJ databases">
        <title>Comparative genomics of the Paenibacillus odorifer group.</title>
        <authorList>
            <person name="den Bakker H.C."/>
            <person name="Tsai Y.-C."/>
            <person name="Martin N."/>
            <person name="Korlach J."/>
            <person name="Wiedmann M."/>
        </authorList>
    </citation>
    <scope>NUCLEOTIDE SEQUENCE [LARGE SCALE GENOMIC DNA]</scope>
    <source>
        <strain evidence="3 4">DSM 14472</strain>
    </source>
</reference>
<dbReference type="InterPro" id="IPR052179">
    <property type="entry name" value="DD-CPase-like"/>
</dbReference>
<dbReference type="KEGG" id="pste:PSTEL_25480"/>
<dbReference type="PANTHER" id="PTHR34385">
    <property type="entry name" value="D-ALANYL-D-ALANINE CARBOXYPEPTIDASE"/>
    <property type="match status" value="1"/>
</dbReference>